<organism evidence="1 2">
    <name type="scientific">Oikopleura dioica</name>
    <name type="common">Tunicate</name>
    <dbReference type="NCBI Taxonomy" id="34765"/>
    <lineage>
        <taxon>Eukaryota</taxon>
        <taxon>Metazoa</taxon>
        <taxon>Chordata</taxon>
        <taxon>Tunicata</taxon>
        <taxon>Appendicularia</taxon>
        <taxon>Copelata</taxon>
        <taxon>Oikopleuridae</taxon>
        <taxon>Oikopleura</taxon>
    </lineage>
</organism>
<sequence length="127" mass="14697">MTRVTETTSEIKLTEKDIANALEHIRILIKAKMKKEKDRRALLKLQSSLAAVGCMEDDFKNKQASHQRLRVEFYQRIRNIVTEDVILSDLENAAEAMHTELTNKLSDFTAIHNDLQFILVTLLQCRK</sequence>
<accession>A0ABN7SG26</accession>
<evidence type="ECO:0000313" key="1">
    <source>
        <dbReference type="EMBL" id="CAG5096816.1"/>
    </source>
</evidence>
<protein>
    <submittedName>
        <fullName evidence="1">Oidioi.mRNA.OKI2018_I69.XSR.g14794.t1.cds</fullName>
    </submittedName>
</protein>
<evidence type="ECO:0000313" key="2">
    <source>
        <dbReference type="Proteomes" id="UP001158576"/>
    </source>
</evidence>
<keyword evidence="2" id="KW-1185">Reference proteome</keyword>
<dbReference type="Proteomes" id="UP001158576">
    <property type="component" value="Chromosome XSR"/>
</dbReference>
<reference evidence="1 2" key="1">
    <citation type="submission" date="2021-04" db="EMBL/GenBank/DDBJ databases">
        <authorList>
            <person name="Bliznina A."/>
        </authorList>
    </citation>
    <scope>NUCLEOTIDE SEQUENCE [LARGE SCALE GENOMIC DNA]</scope>
</reference>
<dbReference type="EMBL" id="OU015569">
    <property type="protein sequence ID" value="CAG5096816.1"/>
    <property type="molecule type" value="Genomic_DNA"/>
</dbReference>
<name>A0ABN7SG26_OIKDI</name>
<proteinExistence type="predicted"/>
<gene>
    <name evidence="1" type="ORF">OKIOD_LOCUS6352</name>
</gene>